<evidence type="ECO:0000313" key="2">
    <source>
        <dbReference type="EMBL" id="QDU20252.1"/>
    </source>
</evidence>
<feature type="domain" description="Putative restriction endonuclease" evidence="1">
    <location>
        <begin position="27"/>
        <end position="176"/>
    </location>
</feature>
<dbReference type="AlphaFoldDB" id="A0A517XS05"/>
<organism evidence="2 3">
    <name type="scientific">Urbifossiella limnaea</name>
    <dbReference type="NCBI Taxonomy" id="2528023"/>
    <lineage>
        <taxon>Bacteria</taxon>
        <taxon>Pseudomonadati</taxon>
        <taxon>Planctomycetota</taxon>
        <taxon>Planctomycetia</taxon>
        <taxon>Gemmatales</taxon>
        <taxon>Gemmataceae</taxon>
        <taxon>Urbifossiella</taxon>
    </lineage>
</organism>
<dbReference type="InterPro" id="IPR011335">
    <property type="entry name" value="Restrct_endonuc-II-like"/>
</dbReference>
<keyword evidence="3" id="KW-1185">Reference proteome</keyword>
<dbReference type="InterPro" id="IPR012296">
    <property type="entry name" value="Nuclease_put_TT1808"/>
</dbReference>
<proteinExistence type="predicted"/>
<dbReference type="OrthoDB" id="9789502at2"/>
<gene>
    <name evidence="2" type="ORF">ETAA1_21980</name>
</gene>
<dbReference type="CDD" id="cd06260">
    <property type="entry name" value="DUF820-like"/>
    <property type="match status" value="1"/>
</dbReference>
<accession>A0A517XS05</accession>
<evidence type="ECO:0000313" key="3">
    <source>
        <dbReference type="Proteomes" id="UP000319576"/>
    </source>
</evidence>
<dbReference type="SUPFAM" id="SSF52980">
    <property type="entry name" value="Restriction endonuclease-like"/>
    <property type="match status" value="1"/>
</dbReference>
<dbReference type="EMBL" id="CP036273">
    <property type="protein sequence ID" value="QDU20252.1"/>
    <property type="molecule type" value="Genomic_DNA"/>
</dbReference>
<sequence>MTAPAVFPSPDVLDALAAFGARRLTVAEYHTMHDAGILMEGERVELLDGYIVEKPMRNPPHDVTLQRLTKRLLRLGLAGWEVRIQSAVSFQESEPEPDGSVVRGDEARYATRHPVPADFGIIIEVSDSSLLFDRQVKGKMYAEVAVPVYWIVNVVDRQVEVYSDPDPAATPPAYRTRTDYHPGDDVSLVLDGVAVGTIPAADLLP</sequence>
<reference evidence="2 3" key="1">
    <citation type="submission" date="2019-02" db="EMBL/GenBank/DDBJ databases">
        <title>Deep-cultivation of Planctomycetes and their phenomic and genomic characterization uncovers novel biology.</title>
        <authorList>
            <person name="Wiegand S."/>
            <person name="Jogler M."/>
            <person name="Boedeker C."/>
            <person name="Pinto D."/>
            <person name="Vollmers J."/>
            <person name="Rivas-Marin E."/>
            <person name="Kohn T."/>
            <person name="Peeters S.H."/>
            <person name="Heuer A."/>
            <person name="Rast P."/>
            <person name="Oberbeckmann S."/>
            <person name="Bunk B."/>
            <person name="Jeske O."/>
            <person name="Meyerdierks A."/>
            <person name="Storesund J.E."/>
            <person name="Kallscheuer N."/>
            <person name="Luecker S."/>
            <person name="Lage O.M."/>
            <person name="Pohl T."/>
            <person name="Merkel B.J."/>
            <person name="Hornburger P."/>
            <person name="Mueller R.-W."/>
            <person name="Bruemmer F."/>
            <person name="Labrenz M."/>
            <person name="Spormann A.M."/>
            <person name="Op den Camp H."/>
            <person name="Overmann J."/>
            <person name="Amann R."/>
            <person name="Jetten M.S.M."/>
            <person name="Mascher T."/>
            <person name="Medema M.H."/>
            <person name="Devos D.P."/>
            <person name="Kaster A.-K."/>
            <person name="Ovreas L."/>
            <person name="Rohde M."/>
            <person name="Galperin M.Y."/>
            <person name="Jogler C."/>
        </authorList>
    </citation>
    <scope>NUCLEOTIDE SEQUENCE [LARGE SCALE GENOMIC DNA]</scope>
    <source>
        <strain evidence="2 3">ETA_A1</strain>
    </source>
</reference>
<dbReference type="Proteomes" id="UP000319576">
    <property type="component" value="Chromosome"/>
</dbReference>
<dbReference type="Gene3D" id="3.90.1570.10">
    <property type="entry name" value="tt1808, chain A"/>
    <property type="match status" value="1"/>
</dbReference>
<dbReference type="Pfam" id="PF05685">
    <property type="entry name" value="Uma2"/>
    <property type="match status" value="1"/>
</dbReference>
<dbReference type="RefSeq" id="WP_145237465.1">
    <property type="nucleotide sequence ID" value="NZ_CP036273.1"/>
</dbReference>
<dbReference type="InterPro" id="IPR008538">
    <property type="entry name" value="Uma2"/>
</dbReference>
<protein>
    <recommendedName>
        <fullName evidence="1">Putative restriction endonuclease domain-containing protein</fullName>
    </recommendedName>
</protein>
<name>A0A517XS05_9BACT</name>
<dbReference type="PANTHER" id="PTHR35400">
    <property type="entry name" value="SLR1083 PROTEIN"/>
    <property type="match status" value="1"/>
</dbReference>
<dbReference type="KEGG" id="uli:ETAA1_21980"/>
<dbReference type="PANTHER" id="PTHR35400:SF1">
    <property type="entry name" value="SLR1083 PROTEIN"/>
    <property type="match status" value="1"/>
</dbReference>
<evidence type="ECO:0000259" key="1">
    <source>
        <dbReference type="Pfam" id="PF05685"/>
    </source>
</evidence>